<dbReference type="CDD" id="cd22160">
    <property type="entry name" value="F-box_AtFBL13-like"/>
    <property type="match status" value="1"/>
</dbReference>
<feature type="compositionally biased region" description="Gly residues" evidence="1">
    <location>
        <begin position="400"/>
        <end position="409"/>
    </location>
</feature>
<dbReference type="SUPFAM" id="SSF52047">
    <property type="entry name" value="RNI-like"/>
    <property type="match status" value="1"/>
</dbReference>
<gene>
    <name evidence="3" type="ORF">QYE76_014862</name>
</gene>
<feature type="compositionally biased region" description="Basic and acidic residues" evidence="1">
    <location>
        <begin position="383"/>
        <end position="392"/>
    </location>
</feature>
<dbReference type="PANTHER" id="PTHR32141:SF186">
    <property type="entry name" value="FBD DOMAIN-CONTAINING PROTEIN"/>
    <property type="match status" value="1"/>
</dbReference>
<dbReference type="InterPro" id="IPR055302">
    <property type="entry name" value="F-box_dom-containing"/>
</dbReference>
<keyword evidence="4" id="KW-1185">Reference proteome</keyword>
<evidence type="ECO:0000313" key="3">
    <source>
        <dbReference type="EMBL" id="KAK1698165.1"/>
    </source>
</evidence>
<feature type="region of interest" description="Disordered" evidence="1">
    <location>
        <begin position="831"/>
        <end position="879"/>
    </location>
</feature>
<evidence type="ECO:0000313" key="4">
    <source>
        <dbReference type="Proteomes" id="UP001231189"/>
    </source>
</evidence>
<reference evidence="3" key="1">
    <citation type="submission" date="2023-07" db="EMBL/GenBank/DDBJ databases">
        <title>A chromosome-level genome assembly of Lolium multiflorum.</title>
        <authorList>
            <person name="Chen Y."/>
            <person name="Copetti D."/>
            <person name="Kolliker R."/>
            <person name="Studer B."/>
        </authorList>
    </citation>
    <scope>NUCLEOTIDE SEQUENCE</scope>
    <source>
        <strain evidence="3">02402/16</strain>
        <tissue evidence="3">Leaf</tissue>
    </source>
</reference>
<dbReference type="SUPFAM" id="SSF81383">
    <property type="entry name" value="F-box domain"/>
    <property type="match status" value="1"/>
</dbReference>
<dbReference type="Pfam" id="PF24758">
    <property type="entry name" value="LRR_At5g56370"/>
    <property type="match status" value="1"/>
</dbReference>
<dbReference type="InterPro" id="IPR032675">
    <property type="entry name" value="LRR_dom_sf"/>
</dbReference>
<feature type="compositionally biased region" description="Acidic residues" evidence="1">
    <location>
        <begin position="413"/>
        <end position="422"/>
    </location>
</feature>
<feature type="compositionally biased region" description="Basic and acidic residues" evidence="1">
    <location>
        <begin position="783"/>
        <end position="792"/>
    </location>
</feature>
<dbReference type="InterPro" id="IPR053781">
    <property type="entry name" value="F-box_AtFBL13-like"/>
</dbReference>
<organism evidence="3 4">
    <name type="scientific">Lolium multiflorum</name>
    <name type="common">Italian ryegrass</name>
    <name type="synonym">Lolium perenne subsp. multiflorum</name>
    <dbReference type="NCBI Taxonomy" id="4521"/>
    <lineage>
        <taxon>Eukaryota</taxon>
        <taxon>Viridiplantae</taxon>
        <taxon>Streptophyta</taxon>
        <taxon>Embryophyta</taxon>
        <taxon>Tracheophyta</taxon>
        <taxon>Spermatophyta</taxon>
        <taxon>Magnoliopsida</taxon>
        <taxon>Liliopsida</taxon>
        <taxon>Poales</taxon>
        <taxon>Poaceae</taxon>
        <taxon>BOP clade</taxon>
        <taxon>Pooideae</taxon>
        <taxon>Poodae</taxon>
        <taxon>Poeae</taxon>
        <taxon>Poeae Chloroplast Group 2 (Poeae type)</taxon>
        <taxon>Loliodinae</taxon>
        <taxon>Loliinae</taxon>
        <taxon>Lolium</taxon>
    </lineage>
</organism>
<name>A0AAD8X771_LOLMU</name>
<feature type="compositionally biased region" description="Basic and acidic residues" evidence="1">
    <location>
        <begin position="896"/>
        <end position="906"/>
    </location>
</feature>
<feature type="region of interest" description="Disordered" evidence="1">
    <location>
        <begin position="383"/>
        <end position="424"/>
    </location>
</feature>
<feature type="region of interest" description="Disordered" evidence="1">
    <location>
        <begin position="1"/>
        <end position="56"/>
    </location>
</feature>
<evidence type="ECO:0000259" key="2">
    <source>
        <dbReference type="Pfam" id="PF24758"/>
    </source>
</evidence>
<evidence type="ECO:0000256" key="1">
    <source>
        <dbReference type="SAM" id="MobiDB-lite"/>
    </source>
</evidence>
<feature type="compositionally biased region" description="Low complexity" evidence="1">
    <location>
        <begin position="831"/>
        <end position="840"/>
    </location>
</feature>
<accession>A0AAD8X771</accession>
<dbReference type="Proteomes" id="UP001231189">
    <property type="component" value="Unassembled WGS sequence"/>
</dbReference>
<dbReference type="InterPro" id="IPR055411">
    <property type="entry name" value="LRR_FXL15/At3g58940/PEG3-like"/>
</dbReference>
<dbReference type="PANTHER" id="PTHR32141">
    <property type="match status" value="1"/>
</dbReference>
<proteinExistence type="predicted"/>
<sequence length="979" mass="108958">MEMGSDGPRAKRMHLAGPRIHEEAPLSPAATAEATDLEPMVVEKSKEPPPGAKKDEEQLLDRISSVSDHILGEIISLLPLKEGARTQVLSSKWRHLWRSSPLNLDFRGLPASDNVLSTSRCVLVSDILAAHLGSGRRLCLPGSHIQCRADALDAWLRSPALDNLQELEFYFYRRRYCAPDLVVNLLLPPPASIFRFSSTLRVAIISNCYLTDDAVETLRFKQLRRLALVHVKISEVSLHKIISVGCPGLQCLLLSTISGVRCHRINSPTLRSIGICSSSDELIIEDAPSLERLLYPEMNKRMKTTVISAPKLETLGCIPEKYTKSRIVFGSTVIQVGLRIDNLATVVRTVKILAIHMKFSDQDMVIDLMRCFPCLEKLYAKEEDQEHHGGGEDREEEGGVGRTRGGGGGRTEEEGDEEDLSEEGLGNLVFDPDESLDWVEPADYQYVPAVERLRPRDRKPYRRGITQLPALKDWRYRHVVLVPCGRSSFKYEDPSQRPPRGYSNILGGLLRWYFPGIVNFPTGGCDIAWRWAHYSLAVDPMGRGTAADLVVAKFWKYFKRAEGKENACDDVLHQLARKRVTGMHYEACVQCVRDWHADRFVHMTKEDARDTLMQPWQYMQNPPQYVGNDERCFLAMVIWWTCPQYLKKHEEGKKKQAEMRGGSHIQGSIPSLFTCRTRTGAKPNVFAVLKKMKQRKTPDPETRSVWVNPQCETQCTSYVSKFKKKYGEDANPEAEDFDPEVAVLAGEGLKHGRLWFGDGCVDPAKVPSLRQIRRGRKSGQPEVEPRPRADLAVERLREEMAEGRRPRSKGAHGAADGVPAAYTDDAADATAADDAAAAGDELADEPDLSTPPGSIAAPPPYSMPWMPPPPTQTPGTPVTVNNMNIIRSMNRELARTAKARTAEKVGARQRRSHGKEGQRTAKSSGTAAPLPHGKEVPHGSVCSARQRWKRTAKSFAVQSLHAHGKGAFAVDGVAVQALP</sequence>
<dbReference type="AlphaFoldDB" id="A0AAD8X771"/>
<comment type="caution">
    <text evidence="3">The sequence shown here is derived from an EMBL/GenBank/DDBJ whole genome shotgun (WGS) entry which is preliminary data.</text>
</comment>
<dbReference type="Gene3D" id="3.80.10.10">
    <property type="entry name" value="Ribonuclease Inhibitor"/>
    <property type="match status" value="1"/>
</dbReference>
<protein>
    <recommendedName>
        <fullName evidence="2">F-box/LRR-repeat protein 15/At3g58940/PEG3-like LRR domain-containing protein</fullName>
    </recommendedName>
</protein>
<dbReference type="EMBL" id="JAUUTY010000001">
    <property type="protein sequence ID" value="KAK1698165.1"/>
    <property type="molecule type" value="Genomic_DNA"/>
</dbReference>
<feature type="domain" description="F-box/LRR-repeat protein 15/At3g58940/PEG3-like LRR" evidence="2">
    <location>
        <begin position="152"/>
        <end position="379"/>
    </location>
</feature>
<feature type="compositionally biased region" description="Pro residues" evidence="1">
    <location>
        <begin position="857"/>
        <end position="872"/>
    </location>
</feature>
<feature type="region of interest" description="Disordered" evidence="1">
    <location>
        <begin position="771"/>
        <end position="792"/>
    </location>
</feature>
<feature type="compositionally biased region" description="Basic and acidic residues" evidence="1">
    <location>
        <begin position="41"/>
        <end position="56"/>
    </location>
</feature>
<dbReference type="InterPro" id="IPR036047">
    <property type="entry name" value="F-box-like_dom_sf"/>
</dbReference>
<feature type="region of interest" description="Disordered" evidence="1">
    <location>
        <begin position="896"/>
        <end position="945"/>
    </location>
</feature>
<feature type="region of interest" description="Disordered" evidence="1">
    <location>
        <begin position="800"/>
        <end position="819"/>
    </location>
</feature>